<organism evidence="1">
    <name type="scientific">Streptomyces anulatus</name>
    <name type="common">Streptomyces chrysomallus</name>
    <dbReference type="NCBI Taxonomy" id="1892"/>
    <lineage>
        <taxon>Bacteria</taxon>
        <taxon>Bacillati</taxon>
        <taxon>Actinomycetota</taxon>
        <taxon>Actinomycetes</taxon>
        <taxon>Kitasatosporales</taxon>
        <taxon>Streptomycetaceae</taxon>
        <taxon>Streptomyces</taxon>
    </lineage>
</organism>
<sequence>MGKLLDSWDTTVSASYRLFGLVDTAMGAESFDAGADRSKWLLPGPGLVYLQVPSQVGTTVIRLESWTGAPAQPPGQWAGYEEVEVDLPEGELQLQTLDSGVLEILPLVLPSPGRYRMRWHWVFNPDGGPFTSPLEGSSDVLATPGGHEAALRGEDQFCLVQIWRTATR</sequence>
<accession>A0A6G3SMV6</accession>
<reference evidence="1" key="1">
    <citation type="submission" date="2020-01" db="EMBL/GenBank/DDBJ databases">
        <title>Insect and environment-associated Actinomycetes.</title>
        <authorList>
            <person name="Currrie C."/>
            <person name="Chevrette M."/>
            <person name="Carlson C."/>
            <person name="Stubbendieck R."/>
            <person name="Wendt-Pienkowski E."/>
        </authorList>
    </citation>
    <scope>NUCLEOTIDE SEQUENCE</scope>
    <source>
        <strain evidence="1">SID505</strain>
    </source>
</reference>
<proteinExistence type="predicted"/>
<evidence type="ECO:0000313" key="1">
    <source>
        <dbReference type="EMBL" id="NEB84294.1"/>
    </source>
</evidence>
<comment type="caution">
    <text evidence="1">The sequence shown here is derived from an EMBL/GenBank/DDBJ whole genome shotgun (WGS) entry which is preliminary data.</text>
</comment>
<dbReference type="AlphaFoldDB" id="A0A6G3SMV6"/>
<dbReference type="EMBL" id="JAAGMK010000232">
    <property type="protein sequence ID" value="NEB84294.1"/>
    <property type="molecule type" value="Genomic_DNA"/>
</dbReference>
<dbReference type="RefSeq" id="WP_164257113.1">
    <property type="nucleotide sequence ID" value="NZ_JAAGMK010000232.1"/>
</dbReference>
<name>A0A6G3SMV6_STRAQ</name>
<protein>
    <submittedName>
        <fullName evidence="1">Uncharacterized protein</fullName>
    </submittedName>
</protein>
<gene>
    <name evidence="1" type="ORF">G3I43_08905</name>
</gene>